<dbReference type="GO" id="GO:0005634">
    <property type="term" value="C:nucleus"/>
    <property type="evidence" value="ECO:0007669"/>
    <property type="project" value="TreeGrafter"/>
</dbReference>
<dbReference type="EMBL" id="JAULSN010000001">
    <property type="protein sequence ID" value="KAK3383432.1"/>
    <property type="molecule type" value="Genomic_DNA"/>
</dbReference>
<dbReference type="Proteomes" id="UP001287356">
    <property type="component" value="Unassembled WGS sequence"/>
</dbReference>
<feature type="compositionally biased region" description="Basic and acidic residues" evidence="1">
    <location>
        <begin position="211"/>
        <end position="220"/>
    </location>
</feature>
<name>A0AAE0NKX1_9PEZI</name>
<evidence type="ECO:0000259" key="2">
    <source>
        <dbReference type="Pfam" id="PF01137"/>
    </source>
</evidence>
<comment type="caution">
    <text evidence="3">The sequence shown here is derived from an EMBL/GenBank/DDBJ whole genome shotgun (WGS) entry which is preliminary data.</text>
</comment>
<evidence type="ECO:0000313" key="3">
    <source>
        <dbReference type="EMBL" id="KAK3383432.1"/>
    </source>
</evidence>
<sequence length="485" mass="51726">MKEPKVKPIEIDGRTGEGGGQLVRIACSLAAVTTIPIRITNVRGNREGPRGGGLKSQHVSSIEWLAQATDAEVRGLSVGSHTLEFRPRRKPSELAGRSFKIRADSAAASTLLIFQAVFPFLLFAGGNGTSPTKRDLNGEQPISGGTNVSWSPSFEYLDQVLLPALESAFGGGSSNSSSWRVERRLLARGWSAGKPSRGSIALRIHPLRCGETLRPRDTGGKKKNNASKRSGSGRNRLTPAPEEHDITAIDVSMVVPADMHGPLAAALVADLGELFPEVDADDIHLKLVEDSGADARVYVLLVARSATLRWGRDILTSMPKPSASKGGGGNKSGSGGGGNGPAAVSADVSRKVTKSLYDEVMEGGAVDEFLQDQLVVFQALAEGLTSGDGNDSGHDDEKGDRGEEKLEAAMEDLAIVDKDKDKKQQPRLRRDKKTHKPFGEGSTHTTTARWVAAEMLPAAKWFNDGRVCEGVAMRLQQADKDGRAK</sequence>
<dbReference type="PANTHER" id="PTHR11096">
    <property type="entry name" value="RNA 3' TERMINAL PHOSPHATE CYCLASE"/>
    <property type="match status" value="1"/>
</dbReference>
<dbReference type="InterPro" id="IPR037136">
    <property type="entry name" value="RNA3'_phos_cyclase_dom_sf"/>
</dbReference>
<dbReference type="InterPro" id="IPR023797">
    <property type="entry name" value="RNA3'_phos_cyclase_dom"/>
</dbReference>
<dbReference type="GO" id="GO:0006396">
    <property type="term" value="P:RNA processing"/>
    <property type="evidence" value="ECO:0007669"/>
    <property type="project" value="InterPro"/>
</dbReference>
<feature type="domain" description="RNA 3'-terminal phosphate cyclase" evidence="2">
    <location>
        <begin position="16"/>
        <end position="383"/>
    </location>
</feature>
<feature type="compositionally biased region" description="Gly residues" evidence="1">
    <location>
        <begin position="325"/>
        <end position="340"/>
    </location>
</feature>
<proteinExistence type="predicted"/>
<feature type="compositionally biased region" description="Basic and acidic residues" evidence="1">
    <location>
        <begin position="415"/>
        <end position="424"/>
    </location>
</feature>
<evidence type="ECO:0000313" key="4">
    <source>
        <dbReference type="Proteomes" id="UP001287356"/>
    </source>
</evidence>
<dbReference type="InterPro" id="IPR036553">
    <property type="entry name" value="RPTC_insert"/>
</dbReference>
<gene>
    <name evidence="3" type="ORF">B0T24DRAFT_516967</name>
</gene>
<dbReference type="SUPFAM" id="SSF55205">
    <property type="entry name" value="EPT/RTPC-like"/>
    <property type="match status" value="1"/>
</dbReference>
<dbReference type="Gene3D" id="3.65.10.20">
    <property type="entry name" value="RNA 3'-terminal phosphate cyclase domain"/>
    <property type="match status" value="1"/>
</dbReference>
<dbReference type="PANTHER" id="PTHR11096:SF0">
    <property type="entry name" value="RNA 3'-TERMINAL PHOSPHATE CYCLASE"/>
    <property type="match status" value="1"/>
</dbReference>
<reference evidence="3" key="1">
    <citation type="journal article" date="2023" name="Mol. Phylogenet. Evol.">
        <title>Genome-scale phylogeny and comparative genomics of the fungal order Sordariales.</title>
        <authorList>
            <person name="Hensen N."/>
            <person name="Bonometti L."/>
            <person name="Westerberg I."/>
            <person name="Brannstrom I.O."/>
            <person name="Guillou S."/>
            <person name="Cros-Aarteil S."/>
            <person name="Calhoun S."/>
            <person name="Haridas S."/>
            <person name="Kuo A."/>
            <person name="Mondo S."/>
            <person name="Pangilinan J."/>
            <person name="Riley R."/>
            <person name="LaButti K."/>
            <person name="Andreopoulos B."/>
            <person name="Lipzen A."/>
            <person name="Chen C."/>
            <person name="Yan M."/>
            <person name="Daum C."/>
            <person name="Ng V."/>
            <person name="Clum A."/>
            <person name="Steindorff A."/>
            <person name="Ohm R.A."/>
            <person name="Martin F."/>
            <person name="Silar P."/>
            <person name="Natvig D.O."/>
            <person name="Lalanne C."/>
            <person name="Gautier V."/>
            <person name="Ament-Velasquez S.L."/>
            <person name="Kruys A."/>
            <person name="Hutchinson M.I."/>
            <person name="Powell A.J."/>
            <person name="Barry K."/>
            <person name="Miller A.N."/>
            <person name="Grigoriev I.V."/>
            <person name="Debuchy R."/>
            <person name="Gladieux P."/>
            <person name="Hiltunen Thoren M."/>
            <person name="Johannesson H."/>
        </authorList>
    </citation>
    <scope>NUCLEOTIDE SEQUENCE</scope>
    <source>
        <strain evidence="3">CBS 958.72</strain>
    </source>
</reference>
<dbReference type="AlphaFoldDB" id="A0AAE0NKX1"/>
<dbReference type="Pfam" id="PF01137">
    <property type="entry name" value="RTC"/>
    <property type="match status" value="1"/>
</dbReference>
<feature type="compositionally biased region" description="Basic residues" evidence="1">
    <location>
        <begin position="425"/>
        <end position="436"/>
    </location>
</feature>
<protein>
    <submittedName>
        <fullName evidence="3">RNA 3'-terminal phosphate cyclase-domain-containing protein</fullName>
    </submittedName>
</protein>
<keyword evidence="4" id="KW-1185">Reference proteome</keyword>
<accession>A0AAE0NKX1</accession>
<dbReference type="InterPro" id="IPR013792">
    <property type="entry name" value="RNA3'P_cycl/enolpyr_Trfase_a/b"/>
</dbReference>
<dbReference type="InterPro" id="IPR000228">
    <property type="entry name" value="RNA3'_term_phos_cyc"/>
</dbReference>
<evidence type="ECO:0000256" key="1">
    <source>
        <dbReference type="SAM" id="MobiDB-lite"/>
    </source>
</evidence>
<feature type="region of interest" description="Disordered" evidence="1">
    <location>
        <begin position="316"/>
        <end position="346"/>
    </location>
</feature>
<organism evidence="3 4">
    <name type="scientific">Lasiosphaeria ovina</name>
    <dbReference type="NCBI Taxonomy" id="92902"/>
    <lineage>
        <taxon>Eukaryota</taxon>
        <taxon>Fungi</taxon>
        <taxon>Dikarya</taxon>
        <taxon>Ascomycota</taxon>
        <taxon>Pezizomycotina</taxon>
        <taxon>Sordariomycetes</taxon>
        <taxon>Sordariomycetidae</taxon>
        <taxon>Sordariales</taxon>
        <taxon>Lasiosphaeriaceae</taxon>
        <taxon>Lasiosphaeria</taxon>
    </lineage>
</organism>
<dbReference type="Gene3D" id="3.30.360.20">
    <property type="entry name" value="RNA 3'-terminal phosphate cyclase, insert domain"/>
    <property type="match status" value="1"/>
</dbReference>
<feature type="region of interest" description="Disordered" evidence="1">
    <location>
        <begin position="211"/>
        <end position="243"/>
    </location>
</feature>
<reference evidence="3" key="2">
    <citation type="submission" date="2023-06" db="EMBL/GenBank/DDBJ databases">
        <authorList>
            <consortium name="Lawrence Berkeley National Laboratory"/>
            <person name="Haridas S."/>
            <person name="Hensen N."/>
            <person name="Bonometti L."/>
            <person name="Westerberg I."/>
            <person name="Brannstrom I.O."/>
            <person name="Guillou S."/>
            <person name="Cros-Aarteil S."/>
            <person name="Calhoun S."/>
            <person name="Kuo A."/>
            <person name="Mondo S."/>
            <person name="Pangilinan J."/>
            <person name="Riley R."/>
            <person name="Labutti K."/>
            <person name="Andreopoulos B."/>
            <person name="Lipzen A."/>
            <person name="Chen C."/>
            <person name="Yanf M."/>
            <person name="Daum C."/>
            <person name="Ng V."/>
            <person name="Clum A."/>
            <person name="Steindorff A."/>
            <person name="Ohm R."/>
            <person name="Martin F."/>
            <person name="Silar P."/>
            <person name="Natvig D."/>
            <person name="Lalanne C."/>
            <person name="Gautier V."/>
            <person name="Ament-Velasquez S.L."/>
            <person name="Kruys A."/>
            <person name="Hutchinson M.I."/>
            <person name="Powell A.J."/>
            <person name="Barry K."/>
            <person name="Miller A.N."/>
            <person name="Grigoriev I.V."/>
            <person name="Debuchy R."/>
            <person name="Gladieux P."/>
            <person name="Thoren M.H."/>
            <person name="Johannesson H."/>
        </authorList>
    </citation>
    <scope>NUCLEOTIDE SEQUENCE</scope>
    <source>
        <strain evidence="3">CBS 958.72</strain>
    </source>
</reference>
<feature type="region of interest" description="Disordered" evidence="1">
    <location>
        <begin position="412"/>
        <end position="445"/>
    </location>
</feature>
<dbReference type="GO" id="GO:0003963">
    <property type="term" value="F:RNA-3'-phosphate cyclase activity"/>
    <property type="evidence" value="ECO:0007669"/>
    <property type="project" value="TreeGrafter"/>
</dbReference>